<dbReference type="PROSITE" id="PS00122">
    <property type="entry name" value="CARBOXYLESTERASE_B_1"/>
    <property type="match status" value="1"/>
</dbReference>
<evidence type="ECO:0000256" key="3">
    <source>
        <dbReference type="ARBA" id="ARBA00022801"/>
    </source>
</evidence>
<evidence type="ECO:0000256" key="1">
    <source>
        <dbReference type="ARBA" id="ARBA00005964"/>
    </source>
</evidence>
<proteinExistence type="inferred from homology"/>
<dbReference type="EnsemblMetazoa" id="AAEL012509-RA">
    <property type="protein sequence ID" value="AAEL012509-PA"/>
    <property type="gene ID" value="AAEL012509"/>
</dbReference>
<organism evidence="8 9">
    <name type="scientific">Aedes aegypti</name>
    <name type="common">Yellowfever mosquito</name>
    <name type="synonym">Culex aegypti</name>
    <dbReference type="NCBI Taxonomy" id="7159"/>
    <lineage>
        <taxon>Eukaryota</taxon>
        <taxon>Metazoa</taxon>
        <taxon>Ecdysozoa</taxon>
        <taxon>Arthropoda</taxon>
        <taxon>Hexapoda</taxon>
        <taxon>Insecta</taxon>
        <taxon>Pterygota</taxon>
        <taxon>Neoptera</taxon>
        <taxon>Endopterygota</taxon>
        <taxon>Diptera</taxon>
        <taxon>Nematocera</taxon>
        <taxon>Culicoidea</taxon>
        <taxon>Culicidae</taxon>
        <taxon>Culicinae</taxon>
        <taxon>Aedini</taxon>
        <taxon>Aedes</taxon>
        <taxon>Stegomyia</taxon>
    </lineage>
</organism>
<dbReference type="InterPro" id="IPR002018">
    <property type="entry name" value="CarbesteraseB"/>
</dbReference>
<name>A0A1S4FWG0_AEDAE</name>
<dbReference type="InterPro" id="IPR029058">
    <property type="entry name" value="AB_hydrolase_fold"/>
</dbReference>
<reference evidence="8" key="2">
    <citation type="submission" date="2020-05" db="UniProtKB">
        <authorList>
            <consortium name="EnsemblMetazoa"/>
        </authorList>
    </citation>
    <scope>IDENTIFICATION</scope>
    <source>
        <strain evidence="8">LVP_AGWG</strain>
    </source>
</reference>
<dbReference type="Proteomes" id="UP000008820">
    <property type="component" value="Chromosome 2"/>
</dbReference>
<accession>A0A1S4FWG0</accession>
<reference evidence="8 9" key="1">
    <citation type="submission" date="2017-06" db="EMBL/GenBank/DDBJ databases">
        <title>Aedes aegypti genome working group (AGWG) sequencing and assembly.</title>
        <authorList>
            <consortium name="Aedes aegypti Genome Working Group (AGWG)"/>
            <person name="Matthews B.J."/>
        </authorList>
    </citation>
    <scope>NUCLEOTIDE SEQUENCE [LARGE SCALE GENOMIC DNA]</scope>
    <source>
        <strain evidence="8 9">LVP_AGWG</strain>
    </source>
</reference>
<keyword evidence="2" id="KW-0719">Serine esterase</keyword>
<dbReference type="SUPFAM" id="SSF53474">
    <property type="entry name" value="alpha/beta-Hydrolases"/>
    <property type="match status" value="1"/>
</dbReference>
<dbReference type="PANTHER" id="PTHR43142:SF1">
    <property type="entry name" value="CARBOXYLIC ESTER HYDROLASE"/>
    <property type="match status" value="1"/>
</dbReference>
<evidence type="ECO:0000313" key="9">
    <source>
        <dbReference type="Proteomes" id="UP000008820"/>
    </source>
</evidence>
<comment type="similarity">
    <text evidence="1 6">Belongs to the type-B carboxylesterase/lipase family.</text>
</comment>
<evidence type="ECO:0000313" key="8">
    <source>
        <dbReference type="EnsemblMetazoa" id="AAEL012509-PA"/>
    </source>
</evidence>
<feature type="domain" description="Carboxylesterase type B" evidence="7">
    <location>
        <begin position="29"/>
        <end position="544"/>
    </location>
</feature>
<evidence type="ECO:0000256" key="4">
    <source>
        <dbReference type="ARBA" id="ARBA00023157"/>
    </source>
</evidence>
<dbReference type="FunCoup" id="A0A1S4FWG0">
    <property type="interactions" value="60"/>
</dbReference>
<dbReference type="GO" id="GO:0052689">
    <property type="term" value="F:carboxylic ester hydrolase activity"/>
    <property type="evidence" value="ECO:0007669"/>
    <property type="project" value="UniProtKB-KW"/>
</dbReference>
<evidence type="ECO:0000256" key="2">
    <source>
        <dbReference type="ARBA" id="ARBA00022487"/>
    </source>
</evidence>
<dbReference type="InParanoid" id="A0A1S4FWG0"/>
<feature type="signal peptide" evidence="6">
    <location>
        <begin position="1"/>
        <end position="23"/>
    </location>
</feature>
<dbReference type="OrthoDB" id="6846267at2759"/>
<keyword evidence="5" id="KW-0325">Glycoprotein</keyword>
<dbReference type="PANTHER" id="PTHR43142">
    <property type="entry name" value="CARBOXYLIC ESTER HYDROLASE"/>
    <property type="match status" value="1"/>
</dbReference>
<protein>
    <recommendedName>
        <fullName evidence="6">Carboxylic ester hydrolase</fullName>
        <ecNumber evidence="6">3.1.1.-</ecNumber>
    </recommendedName>
</protein>
<evidence type="ECO:0000256" key="5">
    <source>
        <dbReference type="ARBA" id="ARBA00023180"/>
    </source>
</evidence>
<evidence type="ECO:0000259" key="7">
    <source>
        <dbReference type="Pfam" id="PF00135"/>
    </source>
</evidence>
<feature type="chain" id="PRO_5036529630" description="Carboxylic ester hydrolase" evidence="6">
    <location>
        <begin position="24"/>
        <end position="566"/>
    </location>
</feature>
<keyword evidence="3 6" id="KW-0378">Hydrolase</keyword>
<dbReference type="Gene3D" id="3.40.50.1820">
    <property type="entry name" value="alpha/beta hydrolase"/>
    <property type="match status" value="1"/>
</dbReference>
<gene>
    <name evidence="8" type="primary">5576416</name>
</gene>
<dbReference type="InterPro" id="IPR019826">
    <property type="entry name" value="Carboxylesterase_B_AS"/>
</dbReference>
<keyword evidence="4" id="KW-1015">Disulfide bond</keyword>
<dbReference type="FunFam" id="3.40.50.1820:FF:000155">
    <property type="entry name" value="Carboxylic ester hydrolase"/>
    <property type="match status" value="1"/>
</dbReference>
<dbReference type="EC" id="3.1.1.-" evidence="6"/>
<sequence length="566" mass="63716">MVQSFAFAVCICVFVTSLVAANAEDNFVVVQSGNGPIRGINRGAYYAFEGIPYAKAPVGELRLAAPVLNDEQWDEPRDALEQGPECMQWSHFVEGEDRTTGEEDCLFLNIYTTSLDNTDPLPTIFFIHGGAFMFGGKSFYGPDNMMKSPLVLVTINYRLGALGFLSTEDDIIPGNFGLKDQATALKWVRQNIMNFGGHPDSITLSGYSAGSASVQLHYLSPMSRGLFKNGIGHSGSALNPWVLVEKSAEKAKSIAATVDCPTESSKNMLKCLRQKPAREVVSAVAPFFDFLYNPFSPLGVVIEKQSKNNPRPFLANHPYKLMKSGKFHQVPLLLSVNEAEGLYPGAEFISKQEYLDSINKNWNQVLPSILDYQTSIQNDETRRDEISQTIKKRYLGRKMLSDNSFRDFIRIISNRLYFAGVVRSAQLMQKHAPVYLYYDAYKTKYAISEYLSNSTKNYGVAHGEDVLLLFNTEWREKIPYTSEELLMAKRFVEMYDEFARTGVPKFGEIKIPQMDKVDMVRFLEVNYPKSEVKLSRQLSDEKFWNQIDFNDGMPVAAPPAPVKTEL</sequence>
<evidence type="ECO:0000256" key="6">
    <source>
        <dbReference type="RuleBase" id="RU361235"/>
    </source>
</evidence>
<dbReference type="Pfam" id="PF00135">
    <property type="entry name" value="COesterase"/>
    <property type="match status" value="1"/>
</dbReference>
<keyword evidence="9" id="KW-1185">Reference proteome</keyword>
<keyword evidence="6" id="KW-0732">Signal</keyword>
<dbReference type="VEuPathDB" id="VectorBase:AAEL012509"/>
<dbReference type="AlphaFoldDB" id="A0A1S4FWG0"/>